<evidence type="ECO:0000313" key="9">
    <source>
        <dbReference type="EMBL" id="KAK5646903.1"/>
    </source>
</evidence>
<dbReference type="SUPFAM" id="SSF56784">
    <property type="entry name" value="HAD-like"/>
    <property type="match status" value="1"/>
</dbReference>
<comment type="similarity">
    <text evidence="2">Belongs to the HAD-like hydrolase superfamily. PHOSPHO family.</text>
</comment>
<organism evidence="9 10">
    <name type="scientific">Pyrocoelia pectoralis</name>
    <dbReference type="NCBI Taxonomy" id="417401"/>
    <lineage>
        <taxon>Eukaryota</taxon>
        <taxon>Metazoa</taxon>
        <taxon>Ecdysozoa</taxon>
        <taxon>Arthropoda</taxon>
        <taxon>Hexapoda</taxon>
        <taxon>Insecta</taxon>
        <taxon>Pterygota</taxon>
        <taxon>Neoptera</taxon>
        <taxon>Endopterygota</taxon>
        <taxon>Coleoptera</taxon>
        <taxon>Polyphaga</taxon>
        <taxon>Elateriformia</taxon>
        <taxon>Elateroidea</taxon>
        <taxon>Lampyridae</taxon>
        <taxon>Lampyrinae</taxon>
        <taxon>Pyrocoelia</taxon>
    </lineage>
</organism>
<dbReference type="Gene3D" id="3.40.50.1000">
    <property type="entry name" value="HAD superfamily/HAD-like"/>
    <property type="match status" value="1"/>
</dbReference>
<accession>A0AAN7VJT7</accession>
<dbReference type="NCBIfam" id="TIGR01488">
    <property type="entry name" value="HAD-SF-IB"/>
    <property type="match status" value="1"/>
</dbReference>
<evidence type="ECO:0000256" key="2">
    <source>
        <dbReference type="ARBA" id="ARBA00008541"/>
    </source>
</evidence>
<dbReference type="PANTHER" id="PTHR20889">
    <property type="entry name" value="PHOSPHATASE, ORPHAN 1, 2"/>
    <property type="match status" value="1"/>
</dbReference>
<feature type="active site" description="Proton donor" evidence="6">
    <location>
        <position position="38"/>
    </location>
</feature>
<keyword evidence="4" id="KW-0378">Hydrolase</keyword>
<reference evidence="9 10" key="1">
    <citation type="journal article" date="2024" name="Insects">
        <title>An Improved Chromosome-Level Genome Assembly of the Firefly Pyrocoelia pectoralis.</title>
        <authorList>
            <person name="Fu X."/>
            <person name="Meyer-Rochow V.B."/>
            <person name="Ballantyne L."/>
            <person name="Zhu X."/>
        </authorList>
    </citation>
    <scope>NUCLEOTIDE SEQUENCE [LARGE SCALE GENOMIC DNA]</scope>
    <source>
        <strain evidence="9">XCY_ONT2</strain>
    </source>
</reference>
<dbReference type="InterPro" id="IPR036412">
    <property type="entry name" value="HAD-like_sf"/>
</dbReference>
<feature type="binding site" evidence="7">
    <location>
        <position position="47"/>
    </location>
    <ligand>
        <name>substrate</name>
    </ligand>
</feature>
<keyword evidence="5 8" id="KW-0460">Magnesium</keyword>
<dbReference type="Proteomes" id="UP001329430">
    <property type="component" value="Chromosome 3"/>
</dbReference>
<evidence type="ECO:0000256" key="1">
    <source>
        <dbReference type="ARBA" id="ARBA00001946"/>
    </source>
</evidence>
<comment type="caution">
    <text evidence="9">The sequence shown here is derived from an EMBL/GenBank/DDBJ whole genome shotgun (WGS) entry which is preliminary data.</text>
</comment>
<dbReference type="GO" id="GO:0016791">
    <property type="term" value="F:phosphatase activity"/>
    <property type="evidence" value="ECO:0007669"/>
    <property type="project" value="InterPro"/>
</dbReference>
<feature type="binding site" evidence="8">
    <location>
        <position position="38"/>
    </location>
    <ligand>
        <name>Mg(2+)</name>
        <dbReference type="ChEBI" id="CHEBI:18420"/>
    </ligand>
</feature>
<evidence type="ECO:0000256" key="3">
    <source>
        <dbReference type="ARBA" id="ARBA00022723"/>
    </source>
</evidence>
<protein>
    <recommendedName>
        <fullName evidence="11">Phosphatase</fullName>
    </recommendedName>
</protein>
<dbReference type="InterPro" id="IPR006384">
    <property type="entry name" value="HAD_hydro_PyrdxlP_Pase-like"/>
</dbReference>
<gene>
    <name evidence="9" type="ORF">RI129_005367</name>
</gene>
<evidence type="ECO:0008006" key="11">
    <source>
        <dbReference type="Google" id="ProtNLM"/>
    </source>
</evidence>
<proteinExistence type="inferred from homology"/>
<evidence type="ECO:0000256" key="6">
    <source>
        <dbReference type="PIRSR" id="PIRSR031051-1"/>
    </source>
</evidence>
<feature type="active site" description="Nucleophile" evidence="6">
    <location>
        <position position="36"/>
    </location>
</feature>
<dbReference type="Pfam" id="PF06888">
    <property type="entry name" value="Put_Phosphatase"/>
    <property type="match status" value="1"/>
</dbReference>
<feature type="binding site" evidence="8">
    <location>
        <position position="36"/>
    </location>
    <ligand>
        <name>Mg(2+)</name>
        <dbReference type="ChEBI" id="CHEBI:18420"/>
    </ligand>
</feature>
<dbReference type="PANTHER" id="PTHR20889:SF12">
    <property type="entry name" value="LP01149P"/>
    <property type="match status" value="1"/>
</dbReference>
<keyword evidence="3 8" id="KW-0479">Metal-binding</keyword>
<evidence type="ECO:0000256" key="4">
    <source>
        <dbReference type="ARBA" id="ARBA00022801"/>
    </source>
</evidence>
<feature type="binding site" evidence="8">
    <location>
        <position position="206"/>
    </location>
    <ligand>
        <name>Mg(2+)</name>
        <dbReference type="ChEBI" id="CHEBI:18420"/>
    </ligand>
</feature>
<keyword evidence="10" id="KW-1185">Reference proteome</keyword>
<dbReference type="NCBIfam" id="TIGR01489">
    <property type="entry name" value="DKMTPPase-SF"/>
    <property type="match status" value="1"/>
</dbReference>
<dbReference type="PIRSF" id="PIRSF031051">
    <property type="entry name" value="PyrdxlP_Pase_PHOSPHO2"/>
    <property type="match status" value="1"/>
</dbReference>
<dbReference type="GO" id="GO:0046872">
    <property type="term" value="F:metal ion binding"/>
    <property type="evidence" value="ECO:0007669"/>
    <property type="project" value="UniProtKB-KW"/>
</dbReference>
<comment type="cofactor">
    <cofactor evidence="1 8">
        <name>Mg(2+)</name>
        <dbReference type="ChEBI" id="CHEBI:18420"/>
    </cofactor>
</comment>
<sequence>MLLKNSCLLLKQNLKFKIFKKFSRNMTNCKRLAAFDFDSTICNENSDIVVRNLLPSDVIAKYEICHKYDTTGWTQYMQGIFELLYANNIDEALITKTLNDIPPVDGMIELIQKLKELNFDVIIISDANSFFIRTWLEKYDLLKCVKEIFTNPGEFRNGLLTIKMYHVQDTCQLSTINLCKGQILDDFIKSQRSNGVVYQQVMFIGDGANDFCPMLRLNVGDSAFCRQGFQCARIINMILQGQPYKNQTYNFKADIFKWINGFDILKIVTNSAKS</sequence>
<dbReference type="InterPro" id="IPR016965">
    <property type="entry name" value="Pase_PHOSPHO-typ"/>
</dbReference>
<name>A0AAN7VJT7_9COLE</name>
<evidence type="ECO:0000256" key="5">
    <source>
        <dbReference type="ARBA" id="ARBA00022842"/>
    </source>
</evidence>
<dbReference type="InterPro" id="IPR023214">
    <property type="entry name" value="HAD_sf"/>
</dbReference>
<dbReference type="EMBL" id="JAVRBK010000003">
    <property type="protein sequence ID" value="KAK5646903.1"/>
    <property type="molecule type" value="Genomic_DNA"/>
</dbReference>
<evidence type="ECO:0000256" key="7">
    <source>
        <dbReference type="PIRSR" id="PIRSR031051-2"/>
    </source>
</evidence>
<evidence type="ECO:0000313" key="10">
    <source>
        <dbReference type="Proteomes" id="UP001329430"/>
    </source>
</evidence>
<evidence type="ECO:0000256" key="8">
    <source>
        <dbReference type="PIRSR" id="PIRSR031051-3"/>
    </source>
</evidence>
<dbReference type="AlphaFoldDB" id="A0AAN7VJT7"/>
<feature type="binding site" evidence="7">
    <location>
        <position position="126"/>
    </location>
    <ligand>
        <name>substrate</name>
    </ligand>
</feature>